<dbReference type="InterPro" id="IPR050361">
    <property type="entry name" value="MPP/UQCRC_Complex"/>
</dbReference>
<protein>
    <recommendedName>
        <fullName evidence="6">Peptidase M16 family protein</fullName>
    </recommendedName>
</protein>
<reference evidence="5" key="1">
    <citation type="submission" date="2014-09" db="EMBL/GenBank/DDBJ databases">
        <title>Whole genome shotgun sequence of Streptomyces sp. NBRC 110027.</title>
        <authorList>
            <person name="Komaki H."/>
            <person name="Ichikawa N."/>
            <person name="Katano-Makiyama Y."/>
            <person name="Hosoyama A."/>
            <person name="Hashimoto M."/>
            <person name="Uohara A."/>
            <person name="Kitahashi Y."/>
            <person name="Ohji S."/>
            <person name="Kimura A."/>
            <person name="Yamazoe A."/>
            <person name="Igarashi Y."/>
            <person name="Fujita N."/>
        </authorList>
    </citation>
    <scope>NUCLEOTIDE SEQUENCE [LARGE SCALE GENOMIC DNA]</scope>
    <source>
        <strain evidence="5">NBRC 110027</strain>
    </source>
</reference>
<gene>
    <name evidence="4" type="ORF">TPA0598_08_05290</name>
</gene>
<dbReference type="PANTHER" id="PTHR11851:SF224">
    <property type="entry name" value="PROCESSING PROTEASE"/>
    <property type="match status" value="1"/>
</dbReference>
<evidence type="ECO:0000313" key="5">
    <source>
        <dbReference type="Proteomes" id="UP000048965"/>
    </source>
</evidence>
<evidence type="ECO:0000259" key="3">
    <source>
        <dbReference type="Pfam" id="PF05193"/>
    </source>
</evidence>
<dbReference type="EMBL" id="BBNO01000008">
    <property type="protein sequence ID" value="GAO11618.1"/>
    <property type="molecule type" value="Genomic_DNA"/>
</dbReference>
<dbReference type="InterPro" id="IPR011765">
    <property type="entry name" value="Pept_M16_N"/>
</dbReference>
<dbReference type="Gene3D" id="3.30.830.10">
    <property type="entry name" value="Metalloenzyme, LuxS/M16 peptidase-like"/>
    <property type="match status" value="2"/>
</dbReference>
<feature type="region of interest" description="Disordered" evidence="1">
    <location>
        <begin position="1"/>
        <end position="42"/>
    </location>
</feature>
<dbReference type="PANTHER" id="PTHR11851">
    <property type="entry name" value="METALLOPROTEASE"/>
    <property type="match status" value="1"/>
</dbReference>
<dbReference type="SUPFAM" id="SSF63411">
    <property type="entry name" value="LuxS/MPP-like metallohydrolase"/>
    <property type="match status" value="2"/>
</dbReference>
<feature type="domain" description="Peptidase M16 C-terminal" evidence="3">
    <location>
        <begin position="199"/>
        <end position="387"/>
    </location>
</feature>
<sequence>MSDATTHADSPVSTMDFHPQPQGGAPKPWAFPAPERSQLPNGLTLLTSHRPGQQVVAVEINLVAPLDAEPEGLDGVATIMARALSEGTDTLDAEEFAAELERCGATLDAHADHPGVRVSLEVPVSRLNRALGLLADALRAPAFPESEVERLVRNRLDEIPHELANPARRAAMSLSKELFPATARMSRPRQGTEETVARIDAAAVRAFYDAHVRPATATAVVVGDLTGVDLDAALAGTLGAWTGSTAEPLTAAPIVADDTGRVVIVDRPGAVQTQLLIGRIGADRHDRVWPAQVLGTYCLGGTLTSRLDRVLREEKGYTYGVRAFGQVLRSTAPSSPEGSTGAALLAISGSVDTGSTGPALEDLWKVLRTLAAEGLTDEERDVAVQNLVGVAPLKYETAAAVAGTLADQVEQQLPDDFQAQLYARLAETGTVEATAAAVNAFPVDRLVTVLVGDAAQIAEPVKALGIGEVTVVSG</sequence>
<evidence type="ECO:0000259" key="2">
    <source>
        <dbReference type="Pfam" id="PF00675"/>
    </source>
</evidence>
<evidence type="ECO:0000256" key="1">
    <source>
        <dbReference type="SAM" id="MobiDB-lite"/>
    </source>
</evidence>
<feature type="compositionally biased region" description="Polar residues" evidence="1">
    <location>
        <begin position="1"/>
        <end position="13"/>
    </location>
</feature>
<organism evidence="4 5">
    <name type="scientific">Streptomyces lydicamycinicus</name>
    <dbReference type="NCBI Taxonomy" id="1546107"/>
    <lineage>
        <taxon>Bacteria</taxon>
        <taxon>Bacillati</taxon>
        <taxon>Actinomycetota</taxon>
        <taxon>Actinomycetes</taxon>
        <taxon>Kitasatosporales</taxon>
        <taxon>Streptomycetaceae</taxon>
        <taxon>Streptomyces</taxon>
    </lineage>
</organism>
<dbReference type="AlphaFoldDB" id="A0A0P4RFD9"/>
<proteinExistence type="predicted"/>
<name>A0A0P4RFD9_9ACTN</name>
<dbReference type="GO" id="GO:0046872">
    <property type="term" value="F:metal ion binding"/>
    <property type="evidence" value="ECO:0007669"/>
    <property type="project" value="InterPro"/>
</dbReference>
<comment type="caution">
    <text evidence="4">The sequence shown here is derived from an EMBL/GenBank/DDBJ whole genome shotgun (WGS) entry which is preliminary data.</text>
</comment>
<evidence type="ECO:0000313" key="4">
    <source>
        <dbReference type="EMBL" id="GAO11618.1"/>
    </source>
</evidence>
<reference evidence="4 5" key="2">
    <citation type="journal article" date="2015" name="Stand. Genomic Sci.">
        <title>Draft genome sequence of marine-derived Streptomyces sp. TP-A0598, a producer of anti-MRSA antibiotic lydicamycins.</title>
        <authorList>
            <person name="Komaki H."/>
            <person name="Ichikawa N."/>
            <person name="Hosoyama A."/>
            <person name="Fujita N."/>
            <person name="Igarashi Y."/>
        </authorList>
    </citation>
    <scope>NUCLEOTIDE SEQUENCE [LARGE SCALE GENOMIC DNA]</scope>
    <source>
        <strain evidence="4 5">NBRC 110027</strain>
    </source>
</reference>
<accession>A0A0P4RFD9</accession>
<feature type="domain" description="Peptidase M16 N-terminal" evidence="2">
    <location>
        <begin position="47"/>
        <end position="168"/>
    </location>
</feature>
<dbReference type="Pfam" id="PF05193">
    <property type="entry name" value="Peptidase_M16_C"/>
    <property type="match status" value="1"/>
</dbReference>
<dbReference type="Pfam" id="PF00675">
    <property type="entry name" value="Peptidase_M16"/>
    <property type="match status" value="1"/>
</dbReference>
<keyword evidence="5" id="KW-1185">Reference proteome</keyword>
<dbReference type="InterPro" id="IPR007863">
    <property type="entry name" value="Peptidase_M16_C"/>
</dbReference>
<dbReference type="Proteomes" id="UP000048965">
    <property type="component" value="Unassembled WGS sequence"/>
</dbReference>
<dbReference type="InterPro" id="IPR011249">
    <property type="entry name" value="Metalloenz_LuxS/M16"/>
</dbReference>
<evidence type="ECO:0008006" key="6">
    <source>
        <dbReference type="Google" id="ProtNLM"/>
    </source>
</evidence>